<proteinExistence type="predicted"/>
<protein>
    <submittedName>
        <fullName evidence="2">Uncharacterized protein</fullName>
    </submittedName>
</protein>
<dbReference type="AlphaFoldDB" id="A0A101M2A1"/>
<comment type="caution">
    <text evidence="2">The sequence shown here is derived from an EMBL/GenBank/DDBJ whole genome shotgun (WGS) entry which is preliminary data.</text>
</comment>
<gene>
    <name evidence="2" type="ORF">ABT39_MTgene2901</name>
</gene>
<evidence type="ECO:0000256" key="1">
    <source>
        <dbReference type="SAM" id="Phobius"/>
    </source>
</evidence>
<keyword evidence="1" id="KW-0812">Transmembrane</keyword>
<keyword evidence="1" id="KW-1133">Transmembrane helix</keyword>
<accession>A0A101M2A1</accession>
<keyword evidence="1" id="KW-0472">Membrane</keyword>
<feature type="transmembrane region" description="Helical" evidence="1">
    <location>
        <begin position="65"/>
        <end position="89"/>
    </location>
</feature>
<name>A0A101M2A1_PICGL</name>
<sequence>MLMKLRKLALLLLQLMLDMIRELRTLEMPVRLMMKLLQIIPFHLMMGILQLMLVQLPLGMKLIQLFIGIPVMLSILILVRLMPGIHMVLFS</sequence>
<geneLocation type="mitochondrion" evidence="2"/>
<dbReference type="EMBL" id="LKAM01000002">
    <property type="protein sequence ID" value="KUM49675.1"/>
    <property type="molecule type" value="Genomic_DNA"/>
</dbReference>
<reference evidence="2" key="1">
    <citation type="journal article" date="2015" name="Genome Biol. Evol.">
        <title>Organellar Genomes of White Spruce (Picea glauca): Assembly and Annotation.</title>
        <authorList>
            <person name="Jackman S.D."/>
            <person name="Warren R.L."/>
            <person name="Gibb E.A."/>
            <person name="Vandervalk B.P."/>
            <person name="Mohamadi H."/>
            <person name="Chu J."/>
            <person name="Raymond A."/>
            <person name="Pleasance S."/>
            <person name="Coope R."/>
            <person name="Wildung M.R."/>
            <person name="Ritland C.E."/>
            <person name="Bousquet J."/>
            <person name="Jones S.J."/>
            <person name="Bohlmann J."/>
            <person name="Birol I."/>
        </authorList>
    </citation>
    <scope>NUCLEOTIDE SEQUENCE [LARGE SCALE GENOMIC DNA]</scope>
    <source>
        <tissue evidence="2">Flushing bud</tissue>
    </source>
</reference>
<keyword evidence="2" id="KW-0496">Mitochondrion</keyword>
<organism evidence="2">
    <name type="scientific">Picea glauca</name>
    <name type="common">White spruce</name>
    <name type="synonym">Pinus glauca</name>
    <dbReference type="NCBI Taxonomy" id="3330"/>
    <lineage>
        <taxon>Eukaryota</taxon>
        <taxon>Viridiplantae</taxon>
        <taxon>Streptophyta</taxon>
        <taxon>Embryophyta</taxon>
        <taxon>Tracheophyta</taxon>
        <taxon>Spermatophyta</taxon>
        <taxon>Pinopsida</taxon>
        <taxon>Pinidae</taxon>
        <taxon>Conifers I</taxon>
        <taxon>Pinales</taxon>
        <taxon>Pinaceae</taxon>
        <taxon>Picea</taxon>
    </lineage>
</organism>
<feature type="transmembrane region" description="Helical" evidence="1">
    <location>
        <begin position="35"/>
        <end position="53"/>
    </location>
</feature>
<evidence type="ECO:0000313" key="2">
    <source>
        <dbReference type="EMBL" id="KUM49675.1"/>
    </source>
</evidence>